<dbReference type="InterPro" id="IPR011225">
    <property type="entry name" value="IV_sec_VirJ"/>
</dbReference>
<dbReference type="Proteomes" id="UP000613160">
    <property type="component" value="Unassembled WGS sequence"/>
</dbReference>
<evidence type="ECO:0000313" key="4">
    <source>
        <dbReference type="Proteomes" id="UP000613160"/>
    </source>
</evidence>
<dbReference type="InterPro" id="IPR010333">
    <property type="entry name" value="VirJ"/>
</dbReference>
<evidence type="ECO:0000313" key="3">
    <source>
        <dbReference type="EMBL" id="GGD39755.1"/>
    </source>
</evidence>
<feature type="signal peptide" evidence="1">
    <location>
        <begin position="1"/>
        <end position="29"/>
    </location>
</feature>
<dbReference type="EMBL" id="BMJJ01000016">
    <property type="protein sequence ID" value="GGD39755.1"/>
    <property type="molecule type" value="Genomic_DNA"/>
</dbReference>
<keyword evidence="4" id="KW-1185">Reference proteome</keyword>
<proteinExistence type="predicted"/>
<comment type="caution">
    <text evidence="3">The sequence shown here is derived from an EMBL/GenBank/DDBJ whole genome shotgun (WGS) entry which is preliminary data.</text>
</comment>
<dbReference type="PIRSF" id="PIRSF029063">
    <property type="entry name" value="IV_sec_VirJ"/>
    <property type="match status" value="1"/>
</dbReference>
<feature type="domain" description="Bacterial virulence" evidence="2">
    <location>
        <begin position="271"/>
        <end position="458"/>
    </location>
</feature>
<dbReference type="Pfam" id="PF06057">
    <property type="entry name" value="VirJ"/>
    <property type="match status" value="1"/>
</dbReference>
<dbReference type="Gene3D" id="3.40.50.1820">
    <property type="entry name" value="alpha/beta hydrolase"/>
    <property type="match status" value="2"/>
</dbReference>
<reference evidence="3" key="2">
    <citation type="submission" date="2020-09" db="EMBL/GenBank/DDBJ databases">
        <authorList>
            <person name="Sun Q."/>
            <person name="Zhou Y."/>
        </authorList>
    </citation>
    <scope>NUCLEOTIDE SEQUENCE</scope>
    <source>
        <strain evidence="3">CGMCC 1.15493</strain>
    </source>
</reference>
<gene>
    <name evidence="3" type="ORF">GCM10011335_48040</name>
</gene>
<feature type="chain" id="PRO_5036696104" evidence="1">
    <location>
        <begin position="30"/>
        <end position="468"/>
    </location>
</feature>
<evidence type="ECO:0000259" key="2">
    <source>
        <dbReference type="Pfam" id="PF06057"/>
    </source>
</evidence>
<evidence type="ECO:0000256" key="1">
    <source>
        <dbReference type="SAM" id="SignalP"/>
    </source>
</evidence>
<reference evidence="3" key="1">
    <citation type="journal article" date="2014" name="Int. J. Syst. Evol. Microbiol.">
        <title>Complete genome sequence of Corynebacterium casei LMG S-19264T (=DSM 44701T), isolated from a smear-ripened cheese.</title>
        <authorList>
            <consortium name="US DOE Joint Genome Institute (JGI-PGF)"/>
            <person name="Walter F."/>
            <person name="Albersmeier A."/>
            <person name="Kalinowski J."/>
            <person name="Ruckert C."/>
        </authorList>
    </citation>
    <scope>NUCLEOTIDE SEQUENCE</scope>
    <source>
        <strain evidence="3">CGMCC 1.15493</strain>
    </source>
</reference>
<accession>A0A917DID4</accession>
<organism evidence="3 4">
    <name type="scientific">Aureimonas glaciei</name>
    <dbReference type="NCBI Taxonomy" id="1776957"/>
    <lineage>
        <taxon>Bacteria</taxon>
        <taxon>Pseudomonadati</taxon>
        <taxon>Pseudomonadota</taxon>
        <taxon>Alphaproteobacteria</taxon>
        <taxon>Hyphomicrobiales</taxon>
        <taxon>Aurantimonadaceae</taxon>
        <taxon>Aureimonas</taxon>
    </lineage>
</organism>
<dbReference type="InterPro" id="IPR029058">
    <property type="entry name" value="AB_hydrolase_fold"/>
</dbReference>
<dbReference type="AlphaFoldDB" id="A0A917DID4"/>
<keyword evidence="1" id="KW-0732">Signal</keyword>
<name>A0A917DID4_9HYPH</name>
<sequence length="468" mass="49056">MRLFLVRLVRLFLASLAMLALLISPAAQAATPDNAPPAGYVTGTIPAPHLSPPVGDSKALVFLLSDAAGWSSAETAVATTLSGAGAFVVGIDLPAYLQQLEKQDADECVYTLSDIERLSQQIQRSTGGSVYHLPIVAGIGAGGAMALAIAAQTPDATVGHTVAVDPAAGIALTRPLCTPATREEAKGLAVYGLTDGALPAPITVALTAKASAEGRRHVEALAAKHPDIATLESDSPQTAALADAVTTVIATPDDDALGMPLAVLETKPTRDTMAIIYSGDGGWRDIDKSIGERLQENGVPTIGVDSLRYFWKEISPEQTATDLARIIKLYTKRWGVKNVVLVGFSFGADILPTTFNLLAAPEKDRVKELSLLAVSKSADFEISVMGWLGATGNSENLTQLARIDPRLVQCFYGTEDDDSVCPAVKNLGFEFIAVEGGHHFDGDYDALADRILAGLTQRLPAPAAPAKP</sequence>
<protein>
    <submittedName>
        <fullName evidence="3">Virulence factor family protein</fullName>
    </submittedName>
</protein>
<dbReference type="SUPFAM" id="SSF53474">
    <property type="entry name" value="alpha/beta-Hydrolases"/>
    <property type="match status" value="2"/>
</dbReference>